<accession>A0A1H5J441</accession>
<dbReference type="AlphaFoldDB" id="A0A1H5J441"/>
<dbReference type="InterPro" id="IPR021729">
    <property type="entry name" value="DUF3298"/>
</dbReference>
<gene>
    <name evidence="2" type="ORF">SAMN04488034_101620</name>
</gene>
<protein>
    <recommendedName>
        <fullName evidence="1">DUF3298 domain-containing protein</fullName>
    </recommendedName>
</protein>
<dbReference type="RefSeq" id="WP_093111589.1">
    <property type="nucleotide sequence ID" value="NZ_FNGG01000001.1"/>
</dbReference>
<dbReference type="EMBL" id="FNUG01000001">
    <property type="protein sequence ID" value="SEE47256.1"/>
    <property type="molecule type" value="Genomic_DNA"/>
</dbReference>
<dbReference type="Proteomes" id="UP000199448">
    <property type="component" value="Unassembled WGS sequence"/>
</dbReference>
<dbReference type="Pfam" id="PF11738">
    <property type="entry name" value="DUF3298"/>
    <property type="match status" value="1"/>
</dbReference>
<dbReference type="InterPro" id="IPR037126">
    <property type="entry name" value="PdaC/RsiV-like_sf"/>
</dbReference>
<reference evidence="2 3" key="1">
    <citation type="submission" date="2016-10" db="EMBL/GenBank/DDBJ databases">
        <authorList>
            <person name="de Groot N.N."/>
        </authorList>
    </citation>
    <scope>NUCLEOTIDE SEQUENCE [LARGE SCALE GENOMIC DNA]</scope>
    <source>
        <strain evidence="2 3">DSM 23553</strain>
    </source>
</reference>
<name>A0A1H5J441_9FLAO</name>
<proteinExistence type="predicted"/>
<dbReference type="STRING" id="390640.SAMN04488034_101620"/>
<organism evidence="2 3">
    <name type="scientific">Salinimicrobium catena</name>
    <dbReference type="NCBI Taxonomy" id="390640"/>
    <lineage>
        <taxon>Bacteria</taxon>
        <taxon>Pseudomonadati</taxon>
        <taxon>Bacteroidota</taxon>
        <taxon>Flavobacteriia</taxon>
        <taxon>Flavobacteriales</taxon>
        <taxon>Flavobacteriaceae</taxon>
        <taxon>Salinimicrobium</taxon>
    </lineage>
</organism>
<feature type="domain" description="DUF3298" evidence="1">
    <location>
        <begin position="169"/>
        <end position="244"/>
    </location>
</feature>
<evidence type="ECO:0000313" key="3">
    <source>
        <dbReference type="Proteomes" id="UP000199448"/>
    </source>
</evidence>
<sequence>MTLRILQILLIVLLFSACQDEKKSTEIPLRFEKQTFVKKAGENCDTAEYDCSIISLEVLKAKGPQGVSEKINNALKDHVISTISSEEDPKINTLEELTESFISDYKKALQSFSSEPPWEAYLNQSIYRQDEQLLCIGVTTEIFSGGAHGYKNLSFLNFDPQTGEQLSWKDIFTPEFKKYAEQRFRKEHEIPAEDNINSTGFWFENEAFHLPANIGFTDEKVILIYNSYEIAPYADGDIYMEIPIEEVRPFLKNQ</sequence>
<dbReference type="PROSITE" id="PS51257">
    <property type="entry name" value="PROKAR_LIPOPROTEIN"/>
    <property type="match status" value="1"/>
</dbReference>
<keyword evidence="3" id="KW-1185">Reference proteome</keyword>
<evidence type="ECO:0000259" key="1">
    <source>
        <dbReference type="Pfam" id="PF11738"/>
    </source>
</evidence>
<dbReference type="Gene3D" id="3.90.640.20">
    <property type="entry name" value="Heat-shock cognate protein, ATPase"/>
    <property type="match status" value="1"/>
</dbReference>
<dbReference type="OrthoDB" id="594879at2"/>
<evidence type="ECO:0000313" key="2">
    <source>
        <dbReference type="EMBL" id="SEE47256.1"/>
    </source>
</evidence>
<dbReference type="Gene3D" id="3.30.565.40">
    <property type="entry name" value="Fervidobacterium nodosum Rt17-B1 like"/>
    <property type="match status" value="1"/>
</dbReference>